<gene>
    <name evidence="2" type="ORF">G4B88_009501</name>
</gene>
<organism evidence="2 3">
    <name type="scientific">Cannabis sativa</name>
    <name type="common">Hemp</name>
    <name type="synonym">Marijuana</name>
    <dbReference type="NCBI Taxonomy" id="3483"/>
    <lineage>
        <taxon>Eukaryota</taxon>
        <taxon>Viridiplantae</taxon>
        <taxon>Streptophyta</taxon>
        <taxon>Embryophyta</taxon>
        <taxon>Tracheophyta</taxon>
        <taxon>Spermatophyta</taxon>
        <taxon>Magnoliopsida</taxon>
        <taxon>eudicotyledons</taxon>
        <taxon>Gunneridae</taxon>
        <taxon>Pentapetalae</taxon>
        <taxon>rosids</taxon>
        <taxon>fabids</taxon>
        <taxon>Rosales</taxon>
        <taxon>Cannabaceae</taxon>
        <taxon>Cannabis</taxon>
    </lineage>
</organism>
<dbReference type="EMBL" id="JAATIQ010000194">
    <property type="protein sequence ID" value="KAF4371631.1"/>
    <property type="molecule type" value="Genomic_DNA"/>
</dbReference>
<dbReference type="InterPro" id="IPR002156">
    <property type="entry name" value="RNaseH_domain"/>
</dbReference>
<evidence type="ECO:0000313" key="2">
    <source>
        <dbReference type="EMBL" id="KAF4371631.1"/>
    </source>
</evidence>
<dbReference type="AlphaFoldDB" id="A0A7J6FLP2"/>
<reference evidence="2 3" key="1">
    <citation type="journal article" date="2020" name="bioRxiv">
        <title>Sequence and annotation of 42 cannabis genomes reveals extensive copy number variation in cannabinoid synthesis and pathogen resistance genes.</title>
        <authorList>
            <person name="Mckernan K.J."/>
            <person name="Helbert Y."/>
            <person name="Kane L.T."/>
            <person name="Ebling H."/>
            <person name="Zhang L."/>
            <person name="Liu B."/>
            <person name="Eaton Z."/>
            <person name="Mclaughlin S."/>
            <person name="Kingan S."/>
            <person name="Baybayan P."/>
            <person name="Concepcion G."/>
            <person name="Jordan M."/>
            <person name="Riva A."/>
            <person name="Barbazuk W."/>
            <person name="Harkins T."/>
        </authorList>
    </citation>
    <scope>NUCLEOTIDE SEQUENCE [LARGE SCALE GENOMIC DNA]</scope>
    <source>
        <strain evidence="3">cv. Jamaican Lion 4</strain>
        <tissue evidence="2">Leaf</tissue>
    </source>
</reference>
<sequence length="288" mass="33794">MEETFEFGKISGFPAQMEPSYTVTREDIPWTLGTPVDTHLEDTLIWPFSTNGHYLVKSGYRVARESNLCPTRCSDIDQINAWWQMWWQLQLPPQIKLFVEFRQQLSKEEFEEVIKVLWAIWENRNRQWNKLPVMDETRLIEWVLNSYPISARSREKNYRQIPIPATHLGRWDWSGKIIAACMIYIPTICSVILSEAEAIFTALKACPIDSSSFFEIRTDCKRLVDEFKEEGSNLSYVSLVFNKIKCHQRFPLCTKLNFVNRINNEIAHSLAKRSLENKLTQSFLNSFP</sequence>
<comment type="caution">
    <text evidence="2">The sequence shown here is derived from an EMBL/GenBank/DDBJ whole genome shotgun (WGS) entry which is preliminary data.</text>
</comment>
<dbReference type="SUPFAM" id="SSF53098">
    <property type="entry name" value="Ribonuclease H-like"/>
    <property type="match status" value="1"/>
</dbReference>
<feature type="domain" description="RNase H type-1" evidence="1">
    <location>
        <begin position="173"/>
        <end position="273"/>
    </location>
</feature>
<name>A0A7J6FLP2_CANSA</name>
<accession>A0A7J6FLP2</accession>
<evidence type="ECO:0000259" key="1">
    <source>
        <dbReference type="Pfam" id="PF13456"/>
    </source>
</evidence>
<dbReference type="GO" id="GO:0003676">
    <property type="term" value="F:nucleic acid binding"/>
    <property type="evidence" value="ECO:0007669"/>
    <property type="project" value="InterPro"/>
</dbReference>
<dbReference type="GO" id="GO:0004523">
    <property type="term" value="F:RNA-DNA hybrid ribonuclease activity"/>
    <property type="evidence" value="ECO:0007669"/>
    <property type="project" value="InterPro"/>
</dbReference>
<keyword evidence="3" id="KW-1185">Reference proteome</keyword>
<dbReference type="Pfam" id="PF13456">
    <property type="entry name" value="RVT_3"/>
    <property type="match status" value="1"/>
</dbReference>
<dbReference type="InterPro" id="IPR012337">
    <property type="entry name" value="RNaseH-like_sf"/>
</dbReference>
<dbReference type="Proteomes" id="UP000583929">
    <property type="component" value="Unassembled WGS sequence"/>
</dbReference>
<protein>
    <recommendedName>
        <fullName evidence="1">RNase H type-1 domain-containing protein</fullName>
    </recommendedName>
</protein>
<evidence type="ECO:0000313" key="3">
    <source>
        <dbReference type="Proteomes" id="UP000583929"/>
    </source>
</evidence>
<proteinExistence type="predicted"/>